<gene>
    <name evidence="4" type="primary">cdc27</name>
    <name evidence="4" type="ORF">N0V89_011350</name>
</gene>
<dbReference type="AlphaFoldDB" id="A0A9W8X9N4"/>
<evidence type="ECO:0000313" key="5">
    <source>
        <dbReference type="Proteomes" id="UP001140513"/>
    </source>
</evidence>
<keyword evidence="3" id="KW-1133">Transmembrane helix</keyword>
<feature type="region of interest" description="Disordered" evidence="2">
    <location>
        <begin position="298"/>
        <end position="376"/>
    </location>
</feature>
<protein>
    <submittedName>
        <fullName evidence="4">CDC27 protein</fullName>
    </submittedName>
</protein>
<feature type="compositionally biased region" description="Polar residues" evidence="2">
    <location>
        <begin position="305"/>
        <end position="314"/>
    </location>
</feature>
<feature type="coiled-coil region" evidence="1">
    <location>
        <begin position="166"/>
        <end position="193"/>
    </location>
</feature>
<dbReference type="OrthoDB" id="341259at2759"/>
<dbReference type="EMBL" id="JAPEUX010000009">
    <property type="protein sequence ID" value="KAJ4345221.1"/>
    <property type="molecule type" value="Genomic_DNA"/>
</dbReference>
<feature type="compositionally biased region" description="Polar residues" evidence="2">
    <location>
        <begin position="331"/>
        <end position="354"/>
    </location>
</feature>
<comment type="caution">
    <text evidence="4">The sequence shown here is derived from an EMBL/GenBank/DDBJ whole genome shotgun (WGS) entry which is preliminary data.</text>
</comment>
<reference evidence="4" key="1">
    <citation type="submission" date="2022-10" db="EMBL/GenBank/DDBJ databases">
        <title>Tapping the CABI collections for fungal endophytes: first genome assemblies for Collariella, Neodidymelliopsis, Ascochyta clinopodiicola, Didymella pomorum, Didymosphaeria variabile, Neocosmospora piperis and Neocucurbitaria cava.</title>
        <authorList>
            <person name="Hill R."/>
        </authorList>
    </citation>
    <scope>NUCLEOTIDE SEQUENCE</scope>
    <source>
        <strain evidence="4">IMI 356815</strain>
    </source>
</reference>
<keyword evidence="1" id="KW-0175">Coiled coil</keyword>
<evidence type="ECO:0000256" key="1">
    <source>
        <dbReference type="SAM" id="Coils"/>
    </source>
</evidence>
<dbReference type="Proteomes" id="UP001140513">
    <property type="component" value="Unassembled WGS sequence"/>
</dbReference>
<organism evidence="4 5">
    <name type="scientific">Didymosphaeria variabile</name>
    <dbReference type="NCBI Taxonomy" id="1932322"/>
    <lineage>
        <taxon>Eukaryota</taxon>
        <taxon>Fungi</taxon>
        <taxon>Dikarya</taxon>
        <taxon>Ascomycota</taxon>
        <taxon>Pezizomycotina</taxon>
        <taxon>Dothideomycetes</taxon>
        <taxon>Pleosporomycetidae</taxon>
        <taxon>Pleosporales</taxon>
        <taxon>Massarineae</taxon>
        <taxon>Didymosphaeriaceae</taxon>
        <taxon>Didymosphaeria</taxon>
    </lineage>
</organism>
<keyword evidence="5" id="KW-1185">Reference proteome</keyword>
<evidence type="ECO:0000313" key="4">
    <source>
        <dbReference type="EMBL" id="KAJ4345221.1"/>
    </source>
</evidence>
<feature type="transmembrane region" description="Helical" evidence="3">
    <location>
        <begin position="215"/>
        <end position="244"/>
    </location>
</feature>
<feature type="transmembrane region" description="Helical" evidence="3">
    <location>
        <begin position="264"/>
        <end position="292"/>
    </location>
</feature>
<keyword evidence="3" id="KW-0812">Transmembrane</keyword>
<evidence type="ECO:0000256" key="3">
    <source>
        <dbReference type="SAM" id="Phobius"/>
    </source>
</evidence>
<keyword evidence="3" id="KW-0472">Membrane</keyword>
<sequence>MSFERNGDYAREMTGEAEVECHMTQAIWEHVDAFRKPFRDADSEEVIFASALDIFELAVVETLSDVRKYAAERSTQSIDIELERKLIEALADIRNELDMISTIMAQQEEIIDNAIIDRTKRMAACRETLVETIKQSERSLEENESLEQSGALRDHDIKSNRLICGLEKSKDCIENYKRRISKINRDADKVAKTVDDMLNLSRTEASIKEAQNSVIIGWAAIAFAIITVIFTPLSFMTSLMALPINRFMDHQYRYDDDDRAYKSGYLASIFIVGAEIASLLVTGAILGVAYWISPMNRRSRKQPAPNRNMNTQETDTPREAKQDPPGAKDATGTTTERNTKFTSWSVAGVSNSLTRRLKSKKKDEETGGQDEQVPEV</sequence>
<evidence type="ECO:0000256" key="2">
    <source>
        <dbReference type="SAM" id="MobiDB-lite"/>
    </source>
</evidence>
<feature type="compositionally biased region" description="Acidic residues" evidence="2">
    <location>
        <begin position="366"/>
        <end position="376"/>
    </location>
</feature>
<dbReference type="RefSeq" id="XP_056065385.1">
    <property type="nucleotide sequence ID" value="XM_056220082.1"/>
</dbReference>
<accession>A0A9W8X9N4</accession>
<dbReference type="GeneID" id="80914880"/>
<name>A0A9W8X9N4_9PLEO</name>
<proteinExistence type="predicted"/>